<protein>
    <submittedName>
        <fullName evidence="1">Uncharacterized protein</fullName>
    </submittedName>
</protein>
<comment type="caution">
    <text evidence="1">The sequence shown here is derived from an EMBL/GenBank/DDBJ whole genome shotgun (WGS) entry which is preliminary data.</text>
</comment>
<sequence length="68" mass="7335">MYFLLVIFSPVSNLITIHNMRRGFLYNKPLLCRLLASILLNKILLKSSAAAGGRGEISGRVGVGMATG</sequence>
<proteinExistence type="predicted"/>
<dbReference type="Proteomes" id="UP000243006">
    <property type="component" value="Unassembled WGS sequence"/>
</dbReference>
<reference evidence="1 2" key="1">
    <citation type="submission" date="2015-04" db="EMBL/GenBank/DDBJ databases">
        <title>Draft genome of the roundworm Trichinella nativa.</title>
        <authorList>
            <person name="Mitreva M."/>
        </authorList>
    </citation>
    <scope>NUCLEOTIDE SEQUENCE [LARGE SCALE GENOMIC DNA]</scope>
    <source>
        <strain evidence="1 2">ISS45</strain>
    </source>
</reference>
<gene>
    <name evidence="1" type="ORF">D917_05039</name>
</gene>
<dbReference type="EMBL" id="LVZM01000265">
    <property type="protein sequence ID" value="OUC49812.1"/>
    <property type="molecule type" value="Genomic_DNA"/>
</dbReference>
<dbReference type="AlphaFoldDB" id="A0A1Y3EXB2"/>
<name>A0A1Y3EXB2_9BILA</name>
<accession>A0A1Y3EXB2</accession>
<evidence type="ECO:0000313" key="2">
    <source>
        <dbReference type="Proteomes" id="UP000243006"/>
    </source>
</evidence>
<organism evidence="1 2">
    <name type="scientific">Trichinella nativa</name>
    <dbReference type="NCBI Taxonomy" id="6335"/>
    <lineage>
        <taxon>Eukaryota</taxon>
        <taxon>Metazoa</taxon>
        <taxon>Ecdysozoa</taxon>
        <taxon>Nematoda</taxon>
        <taxon>Enoplea</taxon>
        <taxon>Dorylaimia</taxon>
        <taxon>Trichinellida</taxon>
        <taxon>Trichinellidae</taxon>
        <taxon>Trichinella</taxon>
    </lineage>
</organism>
<evidence type="ECO:0000313" key="1">
    <source>
        <dbReference type="EMBL" id="OUC49812.1"/>
    </source>
</evidence>